<evidence type="ECO:0000313" key="4">
    <source>
        <dbReference type="EMBL" id="ADD67153.1"/>
    </source>
</evidence>
<dbReference type="SFLD" id="SFLDG01065">
    <property type="entry name" value="anaerobic_coproporphyrinogen-I"/>
    <property type="match status" value="1"/>
</dbReference>
<dbReference type="InterPro" id="IPR007197">
    <property type="entry name" value="rSAM"/>
</dbReference>
<sequence length="363" mass="41474">MKGLYVHLPFCRNKCAYCGFYSETDCYDTQADYFKALISDLRSRKKHAYETLYIGGGTPSTADRKLLASFLDAVSITCRWDFKESTIEANPESIDKEFCRIVDFYKFSRVSIGCQSTSDDVLQKLTRIHSASDIFHSYDMVRKLCPDTDVSLDMMYDIPGTQFESTYKTLKDLIALNPEHISAYTYSFDTEFLKEGDADATDFMVVRDELENAGYVKYEISNFARPGHESMHNINYWMLGEYDGIGSSAWSLSYEDGKRILRGKSDNLPEYIHSPKEYAETEITEPPQTALEEIVFGLRLAKGLDAEKICTNVNAELKEKIYNLFSDLSEKELLSWDGSNVSLKKRGELLLDSVQSLLWQLLP</sequence>
<keyword evidence="2" id="KW-0949">S-adenosyl-L-methionine</keyword>
<dbReference type="GO" id="GO:0004109">
    <property type="term" value="F:coproporphyrinogen oxidase activity"/>
    <property type="evidence" value="ECO:0007669"/>
    <property type="project" value="InterPro"/>
</dbReference>
<dbReference type="InterPro" id="IPR006638">
    <property type="entry name" value="Elp3/MiaA/NifB-like_rSAM"/>
</dbReference>
<keyword evidence="5" id="KW-1185">Reference proteome</keyword>
<dbReference type="NCBIfam" id="TIGR00539">
    <property type="entry name" value="hemN_rel"/>
    <property type="match status" value="1"/>
</dbReference>
<name>D4H369_DENA2</name>
<organism evidence="4 5">
    <name type="scientific">Denitrovibrio acetiphilus (strain DSM 12809 / NBRC 114555 / N2460)</name>
    <dbReference type="NCBI Taxonomy" id="522772"/>
    <lineage>
        <taxon>Bacteria</taxon>
        <taxon>Pseudomonadati</taxon>
        <taxon>Deferribacterota</taxon>
        <taxon>Deferribacteres</taxon>
        <taxon>Deferribacterales</taxon>
        <taxon>Geovibrionaceae</taxon>
        <taxon>Denitrovibrio</taxon>
    </lineage>
</organism>
<dbReference type="HOGENOM" id="CLU_027579_2_2_0"/>
<dbReference type="GO" id="GO:0005737">
    <property type="term" value="C:cytoplasm"/>
    <property type="evidence" value="ECO:0007669"/>
    <property type="project" value="UniProtKB-SubCell"/>
</dbReference>
<keyword evidence="2" id="KW-0479">Metal-binding</keyword>
<dbReference type="Proteomes" id="UP000002012">
    <property type="component" value="Chromosome"/>
</dbReference>
<dbReference type="SUPFAM" id="SSF102114">
    <property type="entry name" value="Radical SAM enzymes"/>
    <property type="match status" value="1"/>
</dbReference>
<proteinExistence type="inferred from homology"/>
<keyword evidence="2" id="KW-0143">Chaperone</keyword>
<dbReference type="SMART" id="SM00729">
    <property type="entry name" value="Elp3"/>
    <property type="match status" value="1"/>
</dbReference>
<dbReference type="PANTHER" id="PTHR13932">
    <property type="entry name" value="COPROPORPHYRINIGEN III OXIDASE"/>
    <property type="match status" value="1"/>
</dbReference>
<reference evidence="4 5" key="1">
    <citation type="journal article" date="2010" name="Stand. Genomic Sci.">
        <title>Complete genome sequence of Denitrovibrio acetiphilus type strain (N2460).</title>
        <authorList>
            <person name="Kiss H."/>
            <person name="Lang E."/>
            <person name="Lapidus A."/>
            <person name="Copeland A."/>
            <person name="Nolan M."/>
            <person name="Glavina Del Rio T."/>
            <person name="Chen F."/>
            <person name="Lucas S."/>
            <person name="Tice H."/>
            <person name="Cheng J.F."/>
            <person name="Han C."/>
            <person name="Goodwin L."/>
            <person name="Pitluck S."/>
            <person name="Liolios K."/>
            <person name="Pati A."/>
            <person name="Ivanova N."/>
            <person name="Mavromatis K."/>
            <person name="Chen A."/>
            <person name="Palaniappan K."/>
            <person name="Land M."/>
            <person name="Hauser L."/>
            <person name="Chang Y.J."/>
            <person name="Jeffries C.D."/>
            <person name="Detter J.C."/>
            <person name="Brettin T."/>
            <person name="Spring S."/>
            <person name="Rohde M."/>
            <person name="Goker M."/>
            <person name="Woyke T."/>
            <person name="Bristow J."/>
            <person name="Eisen J.A."/>
            <person name="Markowitz V."/>
            <person name="Hugenholtz P."/>
            <person name="Kyrpides N.C."/>
            <person name="Klenk H.P."/>
        </authorList>
    </citation>
    <scope>NUCLEOTIDE SEQUENCE [LARGE SCALE GENOMIC DNA]</scope>
    <source>
        <strain evidence="5">DSM 12809 / NBRC 114555 / N2460</strain>
    </source>
</reference>
<keyword evidence="2" id="KW-0411">Iron-sulfur</keyword>
<keyword evidence="2" id="KW-0963">Cytoplasm</keyword>
<dbReference type="PaxDb" id="522772-Dacet_0353"/>
<dbReference type="FunCoup" id="D4H369">
    <property type="interactions" value="507"/>
</dbReference>
<dbReference type="InterPro" id="IPR034505">
    <property type="entry name" value="Coproporphyrinogen-III_oxidase"/>
</dbReference>
<evidence type="ECO:0000259" key="3">
    <source>
        <dbReference type="PROSITE" id="PS51918"/>
    </source>
</evidence>
<keyword evidence="2" id="KW-0349">Heme</keyword>
<dbReference type="KEGG" id="dap:Dacet_0353"/>
<gene>
    <name evidence="4" type="ordered locus">Dacet_0353</name>
</gene>
<dbReference type="OrthoDB" id="9808022at2"/>
<dbReference type="SFLD" id="SFLDF00562">
    <property type="entry name" value="HemN-like__clustered_with_heat"/>
    <property type="match status" value="1"/>
</dbReference>
<keyword evidence="2" id="KW-0408">Iron</keyword>
<dbReference type="eggNOG" id="COG0635">
    <property type="taxonomic scope" value="Bacteria"/>
</dbReference>
<dbReference type="GO" id="GO:0046872">
    <property type="term" value="F:metal ion binding"/>
    <property type="evidence" value="ECO:0007669"/>
    <property type="project" value="UniProtKB-UniRule"/>
</dbReference>
<keyword evidence="4" id="KW-0560">Oxidoreductase</keyword>
<dbReference type="SFLD" id="SFLDS00029">
    <property type="entry name" value="Radical_SAM"/>
    <property type="match status" value="1"/>
</dbReference>
<dbReference type="PANTHER" id="PTHR13932:SF5">
    <property type="entry name" value="RADICAL S-ADENOSYL METHIONINE DOMAIN-CONTAINING PROTEIN 1, MITOCHONDRIAL"/>
    <property type="match status" value="1"/>
</dbReference>
<dbReference type="Gene3D" id="3.80.30.20">
    <property type="entry name" value="tm_1862 like domain"/>
    <property type="match status" value="1"/>
</dbReference>
<dbReference type="Pfam" id="PF04055">
    <property type="entry name" value="Radical_SAM"/>
    <property type="match status" value="1"/>
</dbReference>
<dbReference type="STRING" id="522772.Dacet_0353"/>
<comment type="similarity">
    <text evidence="1">Belongs to the anaerobic coproporphyrinogen-III oxidase family. HemW subfamily.</text>
</comment>
<dbReference type="InterPro" id="IPR023404">
    <property type="entry name" value="rSAM_horseshoe"/>
</dbReference>
<dbReference type="InterPro" id="IPR058240">
    <property type="entry name" value="rSAM_sf"/>
</dbReference>
<dbReference type="EMBL" id="CP001968">
    <property type="protein sequence ID" value="ADD67153.1"/>
    <property type="molecule type" value="Genomic_DNA"/>
</dbReference>
<protein>
    <recommendedName>
        <fullName evidence="2">Heme chaperone HemW</fullName>
    </recommendedName>
</protein>
<dbReference type="AlphaFoldDB" id="D4H369"/>
<dbReference type="RefSeq" id="WP_013009698.1">
    <property type="nucleotide sequence ID" value="NC_013943.1"/>
</dbReference>
<evidence type="ECO:0000256" key="1">
    <source>
        <dbReference type="ARBA" id="ARBA00006100"/>
    </source>
</evidence>
<dbReference type="InterPro" id="IPR004559">
    <property type="entry name" value="HemW-like"/>
</dbReference>
<dbReference type="PROSITE" id="PS51918">
    <property type="entry name" value="RADICAL_SAM"/>
    <property type="match status" value="1"/>
</dbReference>
<keyword evidence="2" id="KW-0004">4Fe-4S</keyword>
<evidence type="ECO:0000313" key="5">
    <source>
        <dbReference type="Proteomes" id="UP000002012"/>
    </source>
</evidence>
<dbReference type="GO" id="GO:0051539">
    <property type="term" value="F:4 iron, 4 sulfur cluster binding"/>
    <property type="evidence" value="ECO:0007669"/>
    <property type="project" value="UniProtKB-UniRule"/>
</dbReference>
<feature type="domain" description="Radical SAM core" evidence="3">
    <location>
        <begin position="1"/>
        <end position="224"/>
    </location>
</feature>
<comment type="subcellular location">
    <subcellularLocation>
        <location evidence="2">Cytoplasm</location>
    </subcellularLocation>
</comment>
<dbReference type="InParanoid" id="D4H369"/>
<accession>D4H369</accession>
<evidence type="ECO:0000256" key="2">
    <source>
        <dbReference type="RuleBase" id="RU364116"/>
    </source>
</evidence>
<dbReference type="GO" id="GO:0006779">
    <property type="term" value="P:porphyrin-containing compound biosynthetic process"/>
    <property type="evidence" value="ECO:0007669"/>
    <property type="project" value="InterPro"/>
</dbReference>
<comment type="function">
    <text evidence="2">Probably acts as a heme chaperone, transferring heme to an unknown acceptor. Binds one molecule of heme per monomer, possibly covalently. Binds 1 [4Fe-4S] cluster. The cluster is coordinated with 3 cysteines and an exchangeable S-adenosyl-L-methionine.</text>
</comment>